<dbReference type="FunCoup" id="A0A6C2YPZ6">
    <property type="interactions" value="303"/>
</dbReference>
<feature type="transmembrane region" description="Helical" evidence="11">
    <location>
        <begin position="40"/>
        <end position="58"/>
    </location>
</feature>
<keyword evidence="7 11" id="KW-1133">Transmembrane helix</keyword>
<dbReference type="PRINTS" id="PR00123">
    <property type="entry name" value="ATPASEA"/>
</dbReference>
<protein>
    <recommendedName>
        <fullName evidence="11 12">ATP synthase subunit a</fullName>
    </recommendedName>
    <alternativeName>
        <fullName evidence="11">ATP synthase F0 sector subunit a</fullName>
    </alternativeName>
    <alternativeName>
        <fullName evidence="11">F-ATPase subunit 6</fullName>
    </alternativeName>
</protein>
<organism evidence="13">
    <name type="scientific">Tuwongella immobilis</name>
    <dbReference type="NCBI Taxonomy" id="692036"/>
    <lineage>
        <taxon>Bacteria</taxon>
        <taxon>Pseudomonadati</taxon>
        <taxon>Planctomycetota</taxon>
        <taxon>Planctomycetia</taxon>
        <taxon>Gemmatales</taxon>
        <taxon>Gemmataceae</taxon>
        <taxon>Tuwongella</taxon>
    </lineage>
</organism>
<dbReference type="GO" id="GO:0005886">
    <property type="term" value="C:plasma membrane"/>
    <property type="evidence" value="ECO:0007669"/>
    <property type="project" value="UniProtKB-SubCell"/>
</dbReference>
<evidence type="ECO:0000256" key="5">
    <source>
        <dbReference type="ARBA" id="ARBA00022692"/>
    </source>
</evidence>
<dbReference type="KEGG" id="tim:GMBLW1_04960"/>
<dbReference type="NCBIfam" id="TIGR01131">
    <property type="entry name" value="ATP_synt_6_or_A"/>
    <property type="match status" value="1"/>
</dbReference>
<feature type="transmembrane region" description="Helical" evidence="11">
    <location>
        <begin position="126"/>
        <end position="146"/>
    </location>
</feature>
<evidence type="ECO:0000256" key="6">
    <source>
        <dbReference type="ARBA" id="ARBA00022781"/>
    </source>
</evidence>
<evidence type="ECO:0000256" key="7">
    <source>
        <dbReference type="ARBA" id="ARBA00022989"/>
    </source>
</evidence>
<evidence type="ECO:0000256" key="10">
    <source>
        <dbReference type="ARBA" id="ARBA00023310"/>
    </source>
</evidence>
<dbReference type="Proteomes" id="UP000464378">
    <property type="component" value="Chromosome"/>
</dbReference>
<evidence type="ECO:0000256" key="9">
    <source>
        <dbReference type="ARBA" id="ARBA00023136"/>
    </source>
</evidence>
<reference evidence="13" key="1">
    <citation type="submission" date="2019-04" db="EMBL/GenBank/DDBJ databases">
        <authorList>
            <consortium name="Science for Life Laboratories"/>
        </authorList>
    </citation>
    <scope>NUCLEOTIDE SEQUENCE</scope>
    <source>
        <strain evidence="13">MBLW1</strain>
    </source>
</reference>
<comment type="function">
    <text evidence="11 12">Key component of the proton channel; it plays a direct role in the translocation of protons across the membrane.</text>
</comment>
<feature type="transmembrane region" description="Helical" evidence="11">
    <location>
        <begin position="99"/>
        <end position="120"/>
    </location>
</feature>
<keyword evidence="10 11" id="KW-0066">ATP synthesis</keyword>
<dbReference type="GO" id="GO:0045259">
    <property type="term" value="C:proton-transporting ATP synthase complex"/>
    <property type="evidence" value="ECO:0007669"/>
    <property type="project" value="UniProtKB-KW"/>
</dbReference>
<evidence type="ECO:0000313" key="14">
    <source>
        <dbReference type="Proteomes" id="UP000464378"/>
    </source>
</evidence>
<dbReference type="CDD" id="cd00310">
    <property type="entry name" value="ATP-synt_Fo_a_6"/>
    <property type="match status" value="1"/>
</dbReference>
<dbReference type="SUPFAM" id="SSF81336">
    <property type="entry name" value="F1F0 ATP synthase subunit A"/>
    <property type="match status" value="1"/>
</dbReference>
<evidence type="ECO:0000313" key="13">
    <source>
        <dbReference type="EMBL" id="VIP03464.1"/>
    </source>
</evidence>
<dbReference type="EMBL" id="LR586016">
    <property type="protein sequence ID" value="VIP03464.1"/>
    <property type="molecule type" value="Genomic_DNA"/>
</dbReference>
<proteinExistence type="inferred from homology"/>
<keyword evidence="8 11" id="KW-0406">Ion transport</keyword>
<evidence type="ECO:0000256" key="3">
    <source>
        <dbReference type="ARBA" id="ARBA00022448"/>
    </source>
</evidence>
<accession>A0A6C2YPZ6</accession>
<dbReference type="EMBL" id="LR593887">
    <property type="protein sequence ID" value="VTS04300.1"/>
    <property type="molecule type" value="Genomic_DNA"/>
</dbReference>
<evidence type="ECO:0000256" key="11">
    <source>
        <dbReference type="HAMAP-Rule" id="MF_01393"/>
    </source>
</evidence>
<dbReference type="PANTHER" id="PTHR11410:SF0">
    <property type="entry name" value="ATP SYNTHASE SUBUNIT A"/>
    <property type="match status" value="1"/>
</dbReference>
<feature type="transmembrane region" description="Helical" evidence="11">
    <location>
        <begin position="259"/>
        <end position="277"/>
    </location>
</feature>
<dbReference type="AlphaFoldDB" id="A0A6C2YPZ6"/>
<dbReference type="InterPro" id="IPR000568">
    <property type="entry name" value="ATP_synth_F0_asu"/>
</dbReference>
<keyword evidence="4 11" id="KW-0138">CF(0)</keyword>
<name>A0A6C2YPZ6_9BACT</name>
<evidence type="ECO:0000256" key="8">
    <source>
        <dbReference type="ARBA" id="ARBA00023065"/>
    </source>
</evidence>
<feature type="transmembrane region" description="Helical" evidence="11">
    <location>
        <begin position="235"/>
        <end position="253"/>
    </location>
</feature>
<dbReference type="InParanoid" id="A0A6C2YPZ6"/>
<dbReference type="InterPro" id="IPR045083">
    <property type="entry name" value="ATP_synth_F0_asu_bact/mt"/>
</dbReference>
<keyword evidence="9 11" id="KW-0472">Membrane</keyword>
<evidence type="ECO:0000256" key="12">
    <source>
        <dbReference type="RuleBase" id="RU000483"/>
    </source>
</evidence>
<dbReference type="InterPro" id="IPR035908">
    <property type="entry name" value="F0_ATP_A_sf"/>
</dbReference>
<feature type="transmembrane region" description="Helical" evidence="11">
    <location>
        <begin position="167"/>
        <end position="188"/>
    </location>
</feature>
<keyword evidence="14" id="KW-1185">Reference proteome</keyword>
<gene>
    <name evidence="11" type="primary">atpB</name>
    <name evidence="13" type="ORF">GMBLW1_04960</name>
</gene>
<keyword evidence="6 11" id="KW-0375">Hydrogen ion transport</keyword>
<dbReference type="PANTHER" id="PTHR11410">
    <property type="entry name" value="ATP SYNTHASE SUBUNIT A"/>
    <property type="match status" value="1"/>
</dbReference>
<keyword evidence="3 11" id="KW-0813">Transport</keyword>
<keyword evidence="11" id="KW-1003">Cell membrane</keyword>
<dbReference type="HAMAP" id="MF_01393">
    <property type="entry name" value="ATP_synth_a_bact"/>
    <property type="match status" value="1"/>
</dbReference>
<comment type="similarity">
    <text evidence="2 11 12">Belongs to the ATPase A chain family.</text>
</comment>
<sequence>MATEKIDPFHHVIDGDIEIFDSTHAIVHLPNWFNRFHLEMAIAAVLLVLVFVTVAQFLKKGKIPRGRLLNAFEFLLLFIRDQVAKPTIGEHDYKRYLPFLWTLFLFILAMNMLGMIPFMGTATASIYVTGALALIAFGVIHGGGVKEHGWGGYIKTFKPHIEANDKVTAAIAPTISIGLFFLEIFSAFVRGFVLAARLFANMLAGHTVLFVMLLFIKMAGNASMGFVSESTSTWLFWLVTPFSVVLSTLMSVLELFVAFLQAFVFTFLTSIFIGLALHPEH</sequence>
<comment type="subcellular location">
    <subcellularLocation>
        <location evidence="11 12">Cell membrane</location>
        <topology evidence="11 12">Multi-pass membrane protein</topology>
    </subcellularLocation>
    <subcellularLocation>
        <location evidence="1">Membrane</location>
        <topology evidence="1">Multi-pass membrane protein</topology>
    </subcellularLocation>
</comment>
<keyword evidence="5 11" id="KW-0812">Transmembrane</keyword>
<dbReference type="GO" id="GO:0046933">
    <property type="term" value="F:proton-transporting ATP synthase activity, rotational mechanism"/>
    <property type="evidence" value="ECO:0007669"/>
    <property type="project" value="UniProtKB-UniRule"/>
</dbReference>
<feature type="transmembrane region" description="Helical" evidence="11">
    <location>
        <begin position="194"/>
        <end position="215"/>
    </location>
</feature>
<evidence type="ECO:0000256" key="2">
    <source>
        <dbReference type="ARBA" id="ARBA00006810"/>
    </source>
</evidence>
<evidence type="ECO:0000256" key="4">
    <source>
        <dbReference type="ARBA" id="ARBA00022547"/>
    </source>
</evidence>
<dbReference type="Gene3D" id="1.20.120.220">
    <property type="entry name" value="ATP synthase, F0 complex, subunit A"/>
    <property type="match status" value="1"/>
</dbReference>
<evidence type="ECO:0000256" key="1">
    <source>
        <dbReference type="ARBA" id="ARBA00004141"/>
    </source>
</evidence>
<dbReference type="Pfam" id="PF00119">
    <property type="entry name" value="ATP-synt_A"/>
    <property type="match status" value="1"/>
</dbReference>